<feature type="domain" description="RNase H type-1" evidence="1">
    <location>
        <begin position="96"/>
        <end position="180"/>
    </location>
</feature>
<keyword evidence="3" id="KW-1185">Reference proteome</keyword>
<accession>A0ABP0ZGW9</accession>
<proteinExistence type="predicted"/>
<evidence type="ECO:0000259" key="1">
    <source>
        <dbReference type="Pfam" id="PF13456"/>
    </source>
</evidence>
<dbReference type="InterPro" id="IPR002156">
    <property type="entry name" value="RNaseH_domain"/>
</dbReference>
<evidence type="ECO:0000313" key="3">
    <source>
        <dbReference type="Proteomes" id="UP001642487"/>
    </source>
</evidence>
<protein>
    <recommendedName>
        <fullName evidence="1">RNase H type-1 domain-containing protein</fullName>
    </recommendedName>
</protein>
<dbReference type="Pfam" id="PF13456">
    <property type="entry name" value="RVT_3"/>
    <property type="match status" value="1"/>
</dbReference>
<sequence>MISIFSGNVSFSSACGWRPSPYEDDHWAKLGLVASIGRLGWAVGCVMLILSSIWEYLNELNHSGTKASFKVIMWLFDRAHVSNGKSLSILQEESHPIKVLKAQATKEGIRLCSSQMILQVGLLVVELDALDVVKILNHECVDLTEITLVIDEIIFLAQCFEHVSFSFCKSARNSIAHMLAWVVAGLEGVVELCGSM</sequence>
<organism evidence="2 3">
    <name type="scientific">Citrullus colocynthis</name>
    <name type="common">colocynth</name>
    <dbReference type="NCBI Taxonomy" id="252529"/>
    <lineage>
        <taxon>Eukaryota</taxon>
        <taxon>Viridiplantae</taxon>
        <taxon>Streptophyta</taxon>
        <taxon>Embryophyta</taxon>
        <taxon>Tracheophyta</taxon>
        <taxon>Spermatophyta</taxon>
        <taxon>Magnoliopsida</taxon>
        <taxon>eudicotyledons</taxon>
        <taxon>Gunneridae</taxon>
        <taxon>Pentapetalae</taxon>
        <taxon>rosids</taxon>
        <taxon>fabids</taxon>
        <taxon>Cucurbitales</taxon>
        <taxon>Cucurbitaceae</taxon>
        <taxon>Benincaseae</taxon>
        <taxon>Citrullus</taxon>
    </lineage>
</organism>
<dbReference type="EMBL" id="OZ021743">
    <property type="protein sequence ID" value="CAK9330155.1"/>
    <property type="molecule type" value="Genomic_DNA"/>
</dbReference>
<gene>
    <name evidence="2" type="ORF">CITCOLO1_LOCUS22640</name>
</gene>
<evidence type="ECO:0000313" key="2">
    <source>
        <dbReference type="EMBL" id="CAK9330155.1"/>
    </source>
</evidence>
<name>A0ABP0ZGW9_9ROSI</name>
<dbReference type="Proteomes" id="UP001642487">
    <property type="component" value="Chromosome 9"/>
</dbReference>
<reference evidence="2 3" key="1">
    <citation type="submission" date="2024-03" db="EMBL/GenBank/DDBJ databases">
        <authorList>
            <person name="Gkanogiannis A."/>
            <person name="Becerra Lopez-Lavalle L."/>
        </authorList>
    </citation>
    <scope>NUCLEOTIDE SEQUENCE [LARGE SCALE GENOMIC DNA]</scope>
</reference>